<evidence type="ECO:0000313" key="1">
    <source>
        <dbReference type="EMBL" id="OCH86306.1"/>
    </source>
</evidence>
<dbReference type="AlphaFoldDB" id="A0A8E2DGU8"/>
<name>A0A8E2DGU8_9APHY</name>
<dbReference type="EMBL" id="KV722534">
    <property type="protein sequence ID" value="OCH86306.1"/>
    <property type="molecule type" value="Genomic_DNA"/>
</dbReference>
<sequence length="153" mass="17180">MNEGNPCINLLPLDPQLQLYFHRMQSILPNTCHPLEIHAESRKIVSCILAYTDVDDRALALTLWARALPLAGSACLEYSRSIAILVHDIVTELRRKSPKCAAKFEDELEAHVKKVFGMTWNKVRQSLTLSAHFTDMLLALLDGPSTVSGRNRI</sequence>
<accession>A0A8E2DGU8</accession>
<dbReference type="OrthoDB" id="2800280at2759"/>
<evidence type="ECO:0000313" key="2">
    <source>
        <dbReference type="Proteomes" id="UP000250043"/>
    </source>
</evidence>
<gene>
    <name evidence="1" type="ORF">OBBRIDRAFT_738240</name>
</gene>
<organism evidence="1 2">
    <name type="scientific">Obba rivulosa</name>
    <dbReference type="NCBI Taxonomy" id="1052685"/>
    <lineage>
        <taxon>Eukaryota</taxon>
        <taxon>Fungi</taxon>
        <taxon>Dikarya</taxon>
        <taxon>Basidiomycota</taxon>
        <taxon>Agaricomycotina</taxon>
        <taxon>Agaricomycetes</taxon>
        <taxon>Polyporales</taxon>
        <taxon>Gelatoporiaceae</taxon>
        <taxon>Obba</taxon>
    </lineage>
</organism>
<keyword evidence="2" id="KW-1185">Reference proteome</keyword>
<proteinExistence type="predicted"/>
<reference evidence="1 2" key="1">
    <citation type="submission" date="2016-07" db="EMBL/GenBank/DDBJ databases">
        <title>Draft genome of the white-rot fungus Obba rivulosa 3A-2.</title>
        <authorList>
            <consortium name="DOE Joint Genome Institute"/>
            <person name="Miettinen O."/>
            <person name="Riley R."/>
            <person name="Acob R."/>
            <person name="Barry K."/>
            <person name="Cullen D."/>
            <person name="De Vries R."/>
            <person name="Hainaut M."/>
            <person name="Hatakka A."/>
            <person name="Henrissat B."/>
            <person name="Hilden K."/>
            <person name="Kuo R."/>
            <person name="Labutti K."/>
            <person name="Lipzen A."/>
            <person name="Makela M.R."/>
            <person name="Sandor L."/>
            <person name="Spatafora J.W."/>
            <person name="Grigoriev I.V."/>
            <person name="Hibbett D.S."/>
        </authorList>
    </citation>
    <scope>NUCLEOTIDE SEQUENCE [LARGE SCALE GENOMIC DNA]</scope>
    <source>
        <strain evidence="1 2">3A-2</strain>
    </source>
</reference>
<dbReference type="Proteomes" id="UP000250043">
    <property type="component" value="Unassembled WGS sequence"/>
</dbReference>
<protein>
    <submittedName>
        <fullName evidence="1">Uncharacterized protein</fullName>
    </submittedName>
</protein>